<dbReference type="PANTHER" id="PTHR32089">
    <property type="entry name" value="METHYL-ACCEPTING CHEMOTAXIS PROTEIN MCPB"/>
    <property type="match status" value="1"/>
</dbReference>
<protein>
    <submittedName>
        <fullName evidence="11">Methyl-accepting chemotaxis transducer</fullName>
    </submittedName>
</protein>
<evidence type="ECO:0000256" key="1">
    <source>
        <dbReference type="ARBA" id="ARBA00004236"/>
    </source>
</evidence>
<reference evidence="11 12" key="1">
    <citation type="submission" date="2014-07" db="EMBL/GenBank/DDBJ databases">
        <authorList>
            <person name="Lee K."/>
            <person name="Lim J.Y."/>
            <person name="Hwang I."/>
        </authorList>
    </citation>
    <scope>NUCLEOTIDE SEQUENCE [LARGE SCALE GENOMIC DNA]</scope>
    <source>
        <strain evidence="11 12">KL28</strain>
    </source>
</reference>
<feature type="domain" description="Methyl-accepting transducer" evidence="10">
    <location>
        <begin position="103"/>
        <end position="342"/>
    </location>
</feature>
<dbReference type="PANTHER" id="PTHR32089:SF112">
    <property type="entry name" value="LYSOZYME-LIKE PROTEIN-RELATED"/>
    <property type="match status" value="1"/>
</dbReference>
<keyword evidence="3" id="KW-0488">Methylation</keyword>
<evidence type="ECO:0000256" key="8">
    <source>
        <dbReference type="PROSITE-ProRule" id="PRU00284"/>
    </source>
</evidence>
<dbReference type="eggNOG" id="COG0840">
    <property type="taxonomic scope" value="Bacteria"/>
</dbReference>
<dbReference type="OrthoDB" id="9765653at2"/>
<dbReference type="GO" id="GO:0007165">
    <property type="term" value="P:signal transduction"/>
    <property type="evidence" value="ECO:0007669"/>
    <property type="project" value="UniProtKB-KW"/>
</dbReference>
<proteinExistence type="predicted"/>
<dbReference type="KEGG" id="palk:PSAKL28_05840"/>
<gene>
    <name evidence="11" type="ORF">PSAKL28_05840</name>
</gene>
<dbReference type="EMBL" id="CP009048">
    <property type="protein sequence ID" value="AIL59820.1"/>
    <property type="molecule type" value="Genomic_DNA"/>
</dbReference>
<evidence type="ECO:0000259" key="10">
    <source>
        <dbReference type="PROSITE" id="PS50111"/>
    </source>
</evidence>
<dbReference type="GO" id="GO:0006935">
    <property type="term" value="P:chemotaxis"/>
    <property type="evidence" value="ECO:0007669"/>
    <property type="project" value="UniProtKB-ARBA"/>
</dbReference>
<evidence type="ECO:0000256" key="7">
    <source>
        <dbReference type="ARBA" id="ARBA00023224"/>
    </source>
</evidence>
<dbReference type="Gene3D" id="1.10.287.950">
    <property type="entry name" value="Methyl-accepting chemotaxis protein"/>
    <property type="match status" value="1"/>
</dbReference>
<sequence>MLSKLNAHKRDWLALILLVAVAMFCALDSLGLRGVWLAAMVVLGLYLLLGISQRERAVLAALNQIRALLDDKGQVSGGALGAIERLQEVLHEKVVAVKHMSALASDLTVSTGTLVSGFTEAVATADRQSAMARDSMAEFEAMAARARTTASEALMLADVSRDARDQVNIGGEQVQQVASDMLDLSAVVTSVAEEFDSVRQQVARIGEIVAIIQGIAGQTNLLALNAAIEAARAGEQGRGFSVVADEVRKLAENTGSATLNVGEIISLIGQGIDRLDQRLASTRQGAADGVLRANQAAQVLHGIASTAKSTLQAVQGIAERASSETQSAGKVLEDSSAVARLASELDSKVNDCNAGLRALMLGLVDLKSLASQIDVSRDGVAAIIGAIEETRAHNIMVLNARTTSQMLPHIQRIHALDREIDQLLGEVQGATKNVDEQRSGRVSGLLQALGAYRRIRDDLLGAAQSGRLEHVRDRAVPLVREAYQNVKQACTALAA</sequence>
<comment type="subcellular location">
    <subcellularLocation>
        <location evidence="1">Cell membrane</location>
    </subcellularLocation>
</comment>
<keyword evidence="5 9" id="KW-1133">Transmembrane helix</keyword>
<evidence type="ECO:0000256" key="3">
    <source>
        <dbReference type="ARBA" id="ARBA00022481"/>
    </source>
</evidence>
<dbReference type="GO" id="GO:0005886">
    <property type="term" value="C:plasma membrane"/>
    <property type="evidence" value="ECO:0007669"/>
    <property type="project" value="UniProtKB-SubCell"/>
</dbReference>
<evidence type="ECO:0000256" key="4">
    <source>
        <dbReference type="ARBA" id="ARBA00022692"/>
    </source>
</evidence>
<evidence type="ECO:0000256" key="2">
    <source>
        <dbReference type="ARBA" id="ARBA00022475"/>
    </source>
</evidence>
<evidence type="ECO:0000313" key="11">
    <source>
        <dbReference type="EMBL" id="AIL59820.1"/>
    </source>
</evidence>
<feature type="transmembrane region" description="Helical" evidence="9">
    <location>
        <begin position="12"/>
        <end position="29"/>
    </location>
</feature>
<keyword evidence="2" id="KW-1003">Cell membrane</keyword>
<dbReference type="SMART" id="SM00283">
    <property type="entry name" value="MA"/>
    <property type="match status" value="1"/>
</dbReference>
<accession>A0A077F6A6</accession>
<name>A0A077F6A6_9PSED</name>
<dbReference type="HOGENOM" id="CLU_562422_0_0_6"/>
<evidence type="ECO:0000256" key="9">
    <source>
        <dbReference type="SAM" id="Phobius"/>
    </source>
</evidence>
<evidence type="ECO:0000256" key="5">
    <source>
        <dbReference type="ARBA" id="ARBA00022989"/>
    </source>
</evidence>
<keyword evidence="6 9" id="KW-0472">Membrane</keyword>
<dbReference type="InterPro" id="IPR004089">
    <property type="entry name" value="MCPsignal_dom"/>
</dbReference>
<dbReference type="Proteomes" id="UP000028931">
    <property type="component" value="Chromosome"/>
</dbReference>
<keyword evidence="4 9" id="KW-0812">Transmembrane</keyword>
<keyword evidence="7 8" id="KW-0807">Transducer</keyword>
<dbReference type="SUPFAM" id="SSF58104">
    <property type="entry name" value="Methyl-accepting chemotaxis protein (MCP) signaling domain"/>
    <property type="match status" value="1"/>
</dbReference>
<evidence type="ECO:0000256" key="6">
    <source>
        <dbReference type="ARBA" id="ARBA00023136"/>
    </source>
</evidence>
<dbReference type="AlphaFoldDB" id="A0A077F6A6"/>
<evidence type="ECO:0000313" key="12">
    <source>
        <dbReference type="Proteomes" id="UP000028931"/>
    </source>
</evidence>
<dbReference type="Pfam" id="PF00015">
    <property type="entry name" value="MCPsignal"/>
    <property type="match status" value="1"/>
</dbReference>
<dbReference type="PROSITE" id="PS50111">
    <property type="entry name" value="CHEMOTAXIS_TRANSDUC_2"/>
    <property type="match status" value="1"/>
</dbReference>
<organism evidence="11 12">
    <name type="scientific">Pseudomonas alkylphenolica</name>
    <dbReference type="NCBI Taxonomy" id="237609"/>
    <lineage>
        <taxon>Bacteria</taxon>
        <taxon>Pseudomonadati</taxon>
        <taxon>Pseudomonadota</taxon>
        <taxon>Gammaproteobacteria</taxon>
        <taxon>Pseudomonadales</taxon>
        <taxon>Pseudomonadaceae</taxon>
        <taxon>Pseudomonas</taxon>
    </lineage>
</organism>